<reference evidence="5 6" key="1">
    <citation type="submission" date="2019-02" db="EMBL/GenBank/DDBJ databases">
        <title>Genomic Encyclopedia of Type Strains, Phase IV (KMG-IV): sequencing the most valuable type-strain genomes for metagenomic binning, comparative biology and taxonomic classification.</title>
        <authorList>
            <person name="Goeker M."/>
        </authorList>
    </citation>
    <scope>NUCLEOTIDE SEQUENCE [LARGE SCALE GENOMIC DNA]</scope>
    <source>
        <strain evidence="5 6">K24</strain>
    </source>
</reference>
<dbReference type="GO" id="GO:0003677">
    <property type="term" value="F:DNA binding"/>
    <property type="evidence" value="ECO:0007669"/>
    <property type="project" value="UniProtKB-KW"/>
</dbReference>
<protein>
    <submittedName>
        <fullName evidence="5">GntR family transcriptional regulator</fullName>
    </submittedName>
</protein>
<name>A0A4V2F2J7_9BURK</name>
<gene>
    <name evidence="5" type="ORF">EV675_5036</name>
</gene>
<dbReference type="PANTHER" id="PTHR44846:SF1">
    <property type="entry name" value="MANNOSYL-D-GLYCERATE TRANSPORT_METABOLISM SYSTEM REPRESSOR MNGR-RELATED"/>
    <property type="match status" value="1"/>
</dbReference>
<dbReference type="SMART" id="SM00866">
    <property type="entry name" value="UTRA"/>
    <property type="match status" value="1"/>
</dbReference>
<dbReference type="InterPro" id="IPR050679">
    <property type="entry name" value="Bact_HTH_transcr_reg"/>
</dbReference>
<keyword evidence="2" id="KW-0238">DNA-binding</keyword>
<dbReference type="InterPro" id="IPR036388">
    <property type="entry name" value="WH-like_DNA-bd_sf"/>
</dbReference>
<dbReference type="CDD" id="cd07377">
    <property type="entry name" value="WHTH_GntR"/>
    <property type="match status" value="1"/>
</dbReference>
<dbReference type="FunFam" id="1.10.10.10:FF:000079">
    <property type="entry name" value="GntR family transcriptional regulator"/>
    <property type="match status" value="1"/>
</dbReference>
<evidence type="ECO:0000256" key="3">
    <source>
        <dbReference type="ARBA" id="ARBA00023163"/>
    </source>
</evidence>
<sequence length="250" mass="27643">MNLPNPLLAEGGAPLYRQVAEHLIQRIASGQLAPGDALPPEDSLCREFGVSRITVRKAVEELLARHLIVRRRGVGTFVNDPRRATKDVTLVGVIDEVLPRNQVSVVDEAWMPLPARLRELFGLGTQKWKCVRAVNHVAPGEPLDYAHFYFADHVADGIGAAEVAGPLPPVKYLQTRLNVRIDHADQLVEPLAATSEIAARLGIPRNTPVLRATRIYYDAQNRPVEIVDAVYHPERYRYTATLYPKAGAGN</sequence>
<feature type="domain" description="HTH gntR-type" evidence="4">
    <location>
        <begin position="13"/>
        <end position="81"/>
    </location>
</feature>
<evidence type="ECO:0000256" key="1">
    <source>
        <dbReference type="ARBA" id="ARBA00023015"/>
    </source>
</evidence>
<comment type="caution">
    <text evidence="5">The sequence shown here is derived from an EMBL/GenBank/DDBJ whole genome shotgun (WGS) entry which is preliminary data.</text>
</comment>
<dbReference type="PANTHER" id="PTHR44846">
    <property type="entry name" value="MANNOSYL-D-GLYCERATE TRANSPORT/METABOLISM SYSTEM REPRESSOR MNGR-RELATED"/>
    <property type="match status" value="1"/>
</dbReference>
<dbReference type="PRINTS" id="PR00035">
    <property type="entry name" value="HTHGNTR"/>
</dbReference>
<evidence type="ECO:0000256" key="2">
    <source>
        <dbReference type="ARBA" id="ARBA00023125"/>
    </source>
</evidence>
<dbReference type="AlphaFoldDB" id="A0A4V2F2J7"/>
<dbReference type="InterPro" id="IPR000524">
    <property type="entry name" value="Tscrpt_reg_HTH_GntR"/>
</dbReference>
<dbReference type="GO" id="GO:0045892">
    <property type="term" value="P:negative regulation of DNA-templated transcription"/>
    <property type="evidence" value="ECO:0007669"/>
    <property type="project" value="TreeGrafter"/>
</dbReference>
<dbReference type="InterPro" id="IPR011663">
    <property type="entry name" value="UTRA"/>
</dbReference>
<dbReference type="RefSeq" id="WP_130361125.1">
    <property type="nucleotide sequence ID" value="NZ_SGXC01000003.1"/>
</dbReference>
<dbReference type="Pfam" id="PF00392">
    <property type="entry name" value="GntR"/>
    <property type="match status" value="1"/>
</dbReference>
<organism evidence="5 6">
    <name type="scientific">Pigmentiphaga kullae</name>
    <dbReference type="NCBI Taxonomy" id="151784"/>
    <lineage>
        <taxon>Bacteria</taxon>
        <taxon>Pseudomonadati</taxon>
        <taxon>Pseudomonadota</taxon>
        <taxon>Betaproteobacteria</taxon>
        <taxon>Burkholderiales</taxon>
        <taxon>Alcaligenaceae</taxon>
        <taxon>Pigmentiphaga</taxon>
    </lineage>
</organism>
<proteinExistence type="predicted"/>
<dbReference type="Gene3D" id="3.40.1410.10">
    <property type="entry name" value="Chorismate lyase-like"/>
    <property type="match status" value="1"/>
</dbReference>
<dbReference type="SUPFAM" id="SSF64288">
    <property type="entry name" value="Chorismate lyase-like"/>
    <property type="match status" value="1"/>
</dbReference>
<dbReference type="InterPro" id="IPR028978">
    <property type="entry name" value="Chorismate_lyase_/UTRA_dom_sf"/>
</dbReference>
<evidence type="ECO:0000313" key="6">
    <source>
        <dbReference type="Proteomes" id="UP000292445"/>
    </source>
</evidence>
<evidence type="ECO:0000313" key="5">
    <source>
        <dbReference type="EMBL" id="RZS78388.1"/>
    </source>
</evidence>
<dbReference type="Gene3D" id="1.10.10.10">
    <property type="entry name" value="Winged helix-like DNA-binding domain superfamily/Winged helix DNA-binding domain"/>
    <property type="match status" value="1"/>
</dbReference>
<dbReference type="Pfam" id="PF07702">
    <property type="entry name" value="UTRA"/>
    <property type="match status" value="1"/>
</dbReference>
<dbReference type="SUPFAM" id="SSF46785">
    <property type="entry name" value="Winged helix' DNA-binding domain"/>
    <property type="match status" value="1"/>
</dbReference>
<dbReference type="EMBL" id="SGXC01000003">
    <property type="protein sequence ID" value="RZS78388.1"/>
    <property type="molecule type" value="Genomic_DNA"/>
</dbReference>
<accession>A0A4V2F2J7</accession>
<keyword evidence="1" id="KW-0805">Transcription regulation</keyword>
<keyword evidence="3" id="KW-0804">Transcription</keyword>
<keyword evidence="6" id="KW-1185">Reference proteome</keyword>
<dbReference type="InterPro" id="IPR036390">
    <property type="entry name" value="WH_DNA-bd_sf"/>
</dbReference>
<dbReference type="SMART" id="SM00345">
    <property type="entry name" value="HTH_GNTR"/>
    <property type="match status" value="1"/>
</dbReference>
<dbReference type="GO" id="GO:0003700">
    <property type="term" value="F:DNA-binding transcription factor activity"/>
    <property type="evidence" value="ECO:0007669"/>
    <property type="project" value="InterPro"/>
</dbReference>
<evidence type="ECO:0000259" key="4">
    <source>
        <dbReference type="PROSITE" id="PS50949"/>
    </source>
</evidence>
<dbReference type="OrthoDB" id="8584262at2"/>
<dbReference type="Proteomes" id="UP000292445">
    <property type="component" value="Unassembled WGS sequence"/>
</dbReference>
<dbReference type="PROSITE" id="PS50949">
    <property type="entry name" value="HTH_GNTR"/>
    <property type="match status" value="1"/>
</dbReference>